<protein>
    <submittedName>
        <fullName evidence="1">Uncharacterized protein</fullName>
    </submittedName>
</protein>
<dbReference type="AlphaFoldDB" id="A0A644ZE37"/>
<organism evidence="1">
    <name type="scientific">bioreactor metagenome</name>
    <dbReference type="NCBI Taxonomy" id="1076179"/>
    <lineage>
        <taxon>unclassified sequences</taxon>
        <taxon>metagenomes</taxon>
        <taxon>ecological metagenomes</taxon>
    </lineage>
</organism>
<gene>
    <name evidence="1" type="ORF">SDC9_83577</name>
</gene>
<sequence>MTIDKARNDRVVARNNKAISMQTTISVSVMVESILSLMAPTEMLAMIIPVMTSKNNVPTCPDVKFIPLKCAGKCCIIPPPKAERKMPMNRI</sequence>
<accession>A0A644ZE37</accession>
<dbReference type="EMBL" id="VSSQ01007787">
    <property type="protein sequence ID" value="MPM36973.1"/>
    <property type="molecule type" value="Genomic_DNA"/>
</dbReference>
<reference evidence="1" key="1">
    <citation type="submission" date="2019-08" db="EMBL/GenBank/DDBJ databases">
        <authorList>
            <person name="Kucharzyk K."/>
            <person name="Murdoch R.W."/>
            <person name="Higgins S."/>
            <person name="Loffler F."/>
        </authorList>
    </citation>
    <scope>NUCLEOTIDE SEQUENCE</scope>
</reference>
<name>A0A644ZE37_9ZZZZ</name>
<evidence type="ECO:0000313" key="1">
    <source>
        <dbReference type="EMBL" id="MPM36973.1"/>
    </source>
</evidence>
<proteinExistence type="predicted"/>
<comment type="caution">
    <text evidence="1">The sequence shown here is derived from an EMBL/GenBank/DDBJ whole genome shotgun (WGS) entry which is preliminary data.</text>
</comment>